<dbReference type="EMBL" id="FSRJ01000002">
    <property type="protein sequence ID" value="SIN93040.1"/>
    <property type="molecule type" value="Genomic_DNA"/>
</dbReference>
<reference evidence="2" key="1">
    <citation type="submission" date="2016-11" db="EMBL/GenBank/DDBJ databases">
        <authorList>
            <person name="Varghese N."/>
            <person name="Submissions S."/>
        </authorList>
    </citation>
    <scope>NUCLEOTIDE SEQUENCE [LARGE SCALE GENOMIC DNA]</scope>
    <source>
        <strain evidence="2">DSM 8595</strain>
    </source>
</reference>
<keyword evidence="2" id="KW-1185">Reference proteome</keyword>
<evidence type="ECO:0000313" key="2">
    <source>
        <dbReference type="Proteomes" id="UP000184699"/>
    </source>
</evidence>
<sequence>MLEAATVTFVEEATALAPEALAEAFGRLVALRREGGKEASRAAVPSAAENSELDHEIRSALLPRAAELDAVHMGLHSDARAAISTTARAILKRGKLTPEQYRVLVEPFVGSGVEIPRHPSQDAEN</sequence>
<proteinExistence type="predicted"/>
<dbReference type="AlphaFoldDB" id="A0A1N6FCQ0"/>
<dbReference type="STRING" id="232089.SAMN05443544_1936"/>
<evidence type="ECO:0000313" key="1">
    <source>
        <dbReference type="EMBL" id="SIN93040.1"/>
    </source>
</evidence>
<protein>
    <submittedName>
        <fullName evidence="1">Uncharacterized protein</fullName>
    </submittedName>
</protein>
<accession>A0A1N6FCQ0</accession>
<gene>
    <name evidence="1" type="ORF">SAMN05443544_1936</name>
</gene>
<dbReference type="Proteomes" id="UP000184699">
    <property type="component" value="Unassembled WGS sequence"/>
</dbReference>
<name>A0A1N6FCQ0_9MICO</name>
<organism evidence="1 2">
    <name type="scientific">Agromyces cerinus subsp. cerinus</name>
    <dbReference type="NCBI Taxonomy" id="232089"/>
    <lineage>
        <taxon>Bacteria</taxon>
        <taxon>Bacillati</taxon>
        <taxon>Actinomycetota</taxon>
        <taxon>Actinomycetes</taxon>
        <taxon>Micrococcales</taxon>
        <taxon>Microbacteriaceae</taxon>
        <taxon>Agromyces</taxon>
    </lineage>
</organism>